<evidence type="ECO:0000313" key="2">
    <source>
        <dbReference type="Proteomes" id="UP000828048"/>
    </source>
</evidence>
<protein>
    <submittedName>
        <fullName evidence="1">Uncharacterized protein</fullName>
    </submittedName>
</protein>
<proteinExistence type="predicted"/>
<sequence>MWIRLRRLGAPRGRRPNKHMVPIGGLGDEVSRSPDEDLKPVINTMSLVAALIATVTFTAALAMPGGYDSSGEANLVKKPALWAFILSDALAMCCSIAVVPLLWRAIRVEQDLQIVLNNASAILLSMAILATLVAFMSGIFAIIAPKALWVAILACIVCSMVFYLSQYPIVERYPRCTWFMPCIITRDILRLIYLKQRRNKIKRDRRYVVSLIRKRVGGSVGQGMLIGEAVMS</sequence>
<organism evidence="1 2">
    <name type="scientific">Vaccinium darrowii</name>
    <dbReference type="NCBI Taxonomy" id="229202"/>
    <lineage>
        <taxon>Eukaryota</taxon>
        <taxon>Viridiplantae</taxon>
        <taxon>Streptophyta</taxon>
        <taxon>Embryophyta</taxon>
        <taxon>Tracheophyta</taxon>
        <taxon>Spermatophyta</taxon>
        <taxon>Magnoliopsida</taxon>
        <taxon>eudicotyledons</taxon>
        <taxon>Gunneridae</taxon>
        <taxon>Pentapetalae</taxon>
        <taxon>asterids</taxon>
        <taxon>Ericales</taxon>
        <taxon>Ericaceae</taxon>
        <taxon>Vaccinioideae</taxon>
        <taxon>Vaccinieae</taxon>
        <taxon>Vaccinium</taxon>
    </lineage>
</organism>
<gene>
    <name evidence="1" type="ORF">Vadar_003438</name>
</gene>
<dbReference type="Proteomes" id="UP000828048">
    <property type="component" value="Chromosome 1"/>
</dbReference>
<accession>A0ACB7XMV2</accession>
<evidence type="ECO:0000313" key="1">
    <source>
        <dbReference type="EMBL" id="KAH7842276.1"/>
    </source>
</evidence>
<dbReference type="EMBL" id="CM037151">
    <property type="protein sequence ID" value="KAH7842276.1"/>
    <property type="molecule type" value="Genomic_DNA"/>
</dbReference>
<name>A0ACB7XMV2_9ERIC</name>
<reference evidence="1 2" key="1">
    <citation type="journal article" date="2021" name="Hortic Res">
        <title>High-quality reference genome and annotation aids understanding of berry development for evergreen blueberry (Vaccinium darrowii).</title>
        <authorList>
            <person name="Yu J."/>
            <person name="Hulse-Kemp A.M."/>
            <person name="Babiker E."/>
            <person name="Staton M."/>
        </authorList>
    </citation>
    <scope>NUCLEOTIDE SEQUENCE [LARGE SCALE GENOMIC DNA]</scope>
    <source>
        <strain evidence="2">cv. NJ 8807/NJ 8810</strain>
        <tissue evidence="1">Young leaf</tissue>
    </source>
</reference>
<comment type="caution">
    <text evidence="1">The sequence shown here is derived from an EMBL/GenBank/DDBJ whole genome shotgun (WGS) entry which is preliminary data.</text>
</comment>
<keyword evidence="2" id="KW-1185">Reference proteome</keyword>